<dbReference type="EC" id="3.6.4.13" evidence="1"/>
<accession>A2EN72</accession>
<dbReference type="Proteomes" id="UP000001542">
    <property type="component" value="Unassembled WGS sequence"/>
</dbReference>
<proteinExistence type="inferred from homology"/>
<dbReference type="OMA" id="RRRWHNE"/>
<dbReference type="FunFam" id="3.40.50.300:FF:000615">
    <property type="entry name" value="pre-mRNA-splicing factor ATP-dependent RNA helicase DEAH7"/>
    <property type="match status" value="1"/>
</dbReference>
<dbReference type="Pfam" id="PF07717">
    <property type="entry name" value="OB_NTP_bind"/>
    <property type="match status" value="1"/>
</dbReference>
<dbReference type="InterPro" id="IPR048333">
    <property type="entry name" value="HA2_WH"/>
</dbReference>
<dbReference type="FunFam" id="3.40.50.300:FF:004736">
    <property type="entry name" value="Pre-mRNA-splicing factor ATP-dependent RNA helicase PRP16"/>
    <property type="match status" value="1"/>
</dbReference>
<organism evidence="13 14">
    <name type="scientific">Trichomonas vaginalis (strain ATCC PRA-98 / G3)</name>
    <dbReference type="NCBI Taxonomy" id="412133"/>
    <lineage>
        <taxon>Eukaryota</taxon>
        <taxon>Metamonada</taxon>
        <taxon>Parabasalia</taxon>
        <taxon>Trichomonadida</taxon>
        <taxon>Trichomonadidae</taxon>
        <taxon>Trichomonas</taxon>
    </lineage>
</organism>
<dbReference type="VEuPathDB" id="TrichDB:TVAG_353500"/>
<reference evidence="13" key="1">
    <citation type="submission" date="2006-10" db="EMBL/GenBank/DDBJ databases">
        <authorList>
            <person name="Amadeo P."/>
            <person name="Zhao Q."/>
            <person name="Wortman J."/>
            <person name="Fraser-Liggett C."/>
            <person name="Carlton J."/>
        </authorList>
    </citation>
    <scope>NUCLEOTIDE SEQUENCE</scope>
    <source>
        <strain evidence="13">G3</strain>
    </source>
</reference>
<evidence type="ECO:0000256" key="10">
    <source>
        <dbReference type="SAM" id="MobiDB-lite"/>
    </source>
</evidence>
<gene>
    <name evidence="13" type="ORF">TVAG_353500</name>
</gene>
<dbReference type="SMR" id="A2EN72"/>
<dbReference type="OrthoDB" id="10253254at2759"/>
<evidence type="ECO:0000256" key="4">
    <source>
        <dbReference type="ARBA" id="ARBA00022801"/>
    </source>
</evidence>
<evidence type="ECO:0000256" key="5">
    <source>
        <dbReference type="ARBA" id="ARBA00022806"/>
    </source>
</evidence>
<dbReference type="SMART" id="SM00487">
    <property type="entry name" value="DEXDc"/>
    <property type="match status" value="1"/>
</dbReference>
<dbReference type="GO" id="GO:0008380">
    <property type="term" value="P:RNA splicing"/>
    <property type="evidence" value="ECO:0007669"/>
    <property type="project" value="UniProtKB-KW"/>
</dbReference>
<sequence>MTDEGDLEDAFHIDDFGDEVVTEAKIEEKKAAVVETPKERINMAPSQNAQRDLDNNKWEEDLISQSGVNKSLFVRKIDDDETENKICIQVNAEKPEFLTNQNTSRVYKPFVDKRYNLEGEIYQLAKAGSQSVAEWRKRKEKEQLATDLTKSVNLEKISKGKEIIEAETAGDSQFINHLKDTGKINRAKLPIMDFREKILKVISENSVVIIVGETGSGKTTQLTQFFYEDGYGKFGQIVCTQPRRVAACSIAKRVADEMGVELGGLVGYAIRFEEALSDKTIIKYMTDGILLRESLNEDDLYKYSVIIMDEAHERALNTDVLFGVLKKILSRRSDLKVIVTSATMDASKFSKYFGGAPIFHIQGRTYDVEPFFLRSNPQDYVYEAVRQACSIHLKESPGDILIFMTGQDDVECTCQLIREHLAKIENAPEMAVFPIYSQLPVEQQAKVFENLKIRKCVVATNIAETSLTIDGIRYVIDSGFCKQKSYSSKAGLDTLLVQPISQAAATQRMGRAGRTSEGKCWRLFTETSFKYEMLPMTIPEVQRTNLANVILLLKSLGFDDVLSFDFMDPPPLDNFLHAMNQLWSLRALDNEGKLTKLGKDMVQFPLDPTLSKMLLVGNKFGCLEEILTIVSMLSVSEIFYKPHGREEEADAMRMKFLVPESDHLTMLNVFNLWFNAGLNRPTKKEQEQERAIFAKRHFLHNVTLCKALDIRQQLEDIALQGGMKMSHCGLENWDIVRKVICSSYFHHAAHLKNLSTYYNIQTGVECIVHPTSSLAGLSYIPEYIVYHELVLTKRHYLHGVTAIDPLWLSQMAPEFFTATDLYGNPLEEGKPKPEDLDDFSQSQMKSEVKNEVQKEVKEIQPNQIKPQVVPIPFDKPLELPSSARPKRRKL</sequence>
<comment type="catalytic activity">
    <reaction evidence="9">
        <text>ATP + H2O = ADP + phosphate + H(+)</text>
        <dbReference type="Rhea" id="RHEA:13065"/>
        <dbReference type="ChEBI" id="CHEBI:15377"/>
        <dbReference type="ChEBI" id="CHEBI:15378"/>
        <dbReference type="ChEBI" id="CHEBI:30616"/>
        <dbReference type="ChEBI" id="CHEBI:43474"/>
        <dbReference type="ChEBI" id="CHEBI:456216"/>
        <dbReference type="EC" id="3.6.4.13"/>
    </reaction>
</comment>
<dbReference type="Pfam" id="PF04408">
    <property type="entry name" value="WHD_HA2"/>
    <property type="match status" value="1"/>
</dbReference>
<dbReference type="eggNOG" id="KOG0924">
    <property type="taxonomic scope" value="Eukaryota"/>
</dbReference>
<dbReference type="SMART" id="SM00847">
    <property type="entry name" value="HA2"/>
    <property type="match status" value="1"/>
</dbReference>
<dbReference type="Pfam" id="PF00270">
    <property type="entry name" value="DEAD"/>
    <property type="match status" value="1"/>
</dbReference>
<dbReference type="InterPro" id="IPR011709">
    <property type="entry name" value="DEAD-box_helicase_OB_fold"/>
</dbReference>
<reference evidence="13" key="2">
    <citation type="journal article" date="2007" name="Science">
        <title>Draft genome sequence of the sexually transmitted pathogen Trichomonas vaginalis.</title>
        <authorList>
            <person name="Carlton J.M."/>
            <person name="Hirt R.P."/>
            <person name="Silva J.C."/>
            <person name="Delcher A.L."/>
            <person name="Schatz M."/>
            <person name="Zhao Q."/>
            <person name="Wortman J.R."/>
            <person name="Bidwell S.L."/>
            <person name="Alsmark U.C.M."/>
            <person name="Besteiro S."/>
            <person name="Sicheritz-Ponten T."/>
            <person name="Noel C.J."/>
            <person name="Dacks J.B."/>
            <person name="Foster P.G."/>
            <person name="Simillion C."/>
            <person name="Van de Peer Y."/>
            <person name="Miranda-Saavedra D."/>
            <person name="Barton G.J."/>
            <person name="Westrop G.D."/>
            <person name="Mueller S."/>
            <person name="Dessi D."/>
            <person name="Fiori P.L."/>
            <person name="Ren Q."/>
            <person name="Paulsen I."/>
            <person name="Zhang H."/>
            <person name="Bastida-Corcuera F.D."/>
            <person name="Simoes-Barbosa A."/>
            <person name="Brown M.T."/>
            <person name="Hayes R.D."/>
            <person name="Mukherjee M."/>
            <person name="Okumura C.Y."/>
            <person name="Schneider R."/>
            <person name="Smith A.J."/>
            <person name="Vanacova S."/>
            <person name="Villalvazo M."/>
            <person name="Haas B.J."/>
            <person name="Pertea M."/>
            <person name="Feldblyum T.V."/>
            <person name="Utterback T.R."/>
            <person name="Shu C.L."/>
            <person name="Osoegawa K."/>
            <person name="de Jong P.J."/>
            <person name="Hrdy I."/>
            <person name="Horvathova L."/>
            <person name="Zubacova Z."/>
            <person name="Dolezal P."/>
            <person name="Malik S.B."/>
            <person name="Logsdon J.M. Jr."/>
            <person name="Henze K."/>
            <person name="Gupta A."/>
            <person name="Wang C.C."/>
            <person name="Dunne R.L."/>
            <person name="Upcroft J.A."/>
            <person name="Upcroft P."/>
            <person name="White O."/>
            <person name="Salzberg S.L."/>
            <person name="Tang P."/>
            <person name="Chiu C.-H."/>
            <person name="Lee Y.-S."/>
            <person name="Embley T.M."/>
            <person name="Coombs G.H."/>
            <person name="Mottram J.C."/>
            <person name="Tachezy J."/>
            <person name="Fraser-Liggett C.M."/>
            <person name="Johnson P.J."/>
        </authorList>
    </citation>
    <scope>NUCLEOTIDE SEQUENCE [LARGE SCALE GENOMIC DNA]</scope>
    <source>
        <strain evidence="13">G3</strain>
    </source>
</reference>
<comment type="similarity">
    <text evidence="8">Belongs to the DEAD box helicase family. DEAH subfamily. PRP16 sub-subfamily.</text>
</comment>
<evidence type="ECO:0000256" key="2">
    <source>
        <dbReference type="ARBA" id="ARBA00022664"/>
    </source>
</evidence>
<keyword evidence="14" id="KW-1185">Reference proteome</keyword>
<dbReference type="PROSITE" id="PS51194">
    <property type="entry name" value="HELICASE_CTER"/>
    <property type="match status" value="1"/>
</dbReference>
<protein>
    <recommendedName>
        <fullName evidence="1">RNA helicase</fullName>
        <ecNumber evidence="1">3.6.4.13</ecNumber>
    </recommendedName>
</protein>
<dbReference type="PANTHER" id="PTHR18934:SF91">
    <property type="entry name" value="PRE-MRNA-SPLICING FACTOR ATP-DEPENDENT RNA HELICASE PRP16"/>
    <property type="match status" value="1"/>
</dbReference>
<dbReference type="GO" id="GO:0004386">
    <property type="term" value="F:helicase activity"/>
    <property type="evidence" value="ECO:0000318"/>
    <property type="project" value="GO_Central"/>
</dbReference>
<keyword evidence="2" id="KW-0507">mRNA processing</keyword>
<evidence type="ECO:0000256" key="1">
    <source>
        <dbReference type="ARBA" id="ARBA00012552"/>
    </source>
</evidence>
<evidence type="ECO:0000313" key="13">
    <source>
        <dbReference type="EMBL" id="EAY05909.1"/>
    </source>
</evidence>
<dbReference type="FunFam" id="1.20.120.1080:FF:000001">
    <property type="entry name" value="Pre-mRNA-splicing factor ATP-dependent RNA helicase"/>
    <property type="match status" value="1"/>
</dbReference>
<dbReference type="SUPFAM" id="SSF52540">
    <property type="entry name" value="P-loop containing nucleoside triphosphate hydrolases"/>
    <property type="match status" value="1"/>
</dbReference>
<keyword evidence="4" id="KW-0378">Hydrolase</keyword>
<dbReference type="KEGG" id="tva:4763780"/>
<dbReference type="InterPro" id="IPR014001">
    <property type="entry name" value="Helicase_ATP-bd"/>
</dbReference>
<keyword evidence="7" id="KW-0508">mRNA splicing</keyword>
<dbReference type="SMART" id="SM00490">
    <property type="entry name" value="HELICc"/>
    <property type="match status" value="1"/>
</dbReference>
<dbReference type="Gene3D" id="1.20.120.1080">
    <property type="match status" value="1"/>
</dbReference>
<feature type="domain" description="Helicase C-terminal" evidence="12">
    <location>
        <begin position="376"/>
        <end position="557"/>
    </location>
</feature>
<dbReference type="AlphaFoldDB" id="A2EN72"/>
<feature type="domain" description="Helicase ATP-binding" evidence="11">
    <location>
        <begin position="199"/>
        <end position="362"/>
    </location>
</feature>
<feature type="compositionally biased region" description="Basic and acidic residues" evidence="10">
    <location>
        <begin position="846"/>
        <end position="858"/>
    </location>
</feature>
<dbReference type="InterPro" id="IPR027417">
    <property type="entry name" value="P-loop_NTPase"/>
</dbReference>
<dbReference type="PROSITE" id="PS51192">
    <property type="entry name" value="HELICASE_ATP_BIND_1"/>
    <property type="match status" value="1"/>
</dbReference>
<evidence type="ECO:0000313" key="14">
    <source>
        <dbReference type="Proteomes" id="UP000001542"/>
    </source>
</evidence>
<keyword evidence="3" id="KW-0547">Nucleotide-binding</keyword>
<evidence type="ECO:0000256" key="6">
    <source>
        <dbReference type="ARBA" id="ARBA00022840"/>
    </source>
</evidence>
<dbReference type="STRING" id="5722.A2EN72"/>
<dbReference type="InterPro" id="IPR007502">
    <property type="entry name" value="Helicase-assoc_dom"/>
</dbReference>
<evidence type="ECO:0000256" key="9">
    <source>
        <dbReference type="ARBA" id="ARBA00047984"/>
    </source>
</evidence>
<feature type="region of interest" description="Disordered" evidence="10">
    <location>
        <begin position="826"/>
        <end position="890"/>
    </location>
</feature>
<evidence type="ECO:0000259" key="11">
    <source>
        <dbReference type="PROSITE" id="PS51192"/>
    </source>
</evidence>
<dbReference type="GO" id="GO:0016787">
    <property type="term" value="F:hydrolase activity"/>
    <property type="evidence" value="ECO:0007669"/>
    <property type="project" value="UniProtKB-KW"/>
</dbReference>
<keyword evidence="5 13" id="KW-0347">Helicase</keyword>
<evidence type="ECO:0000256" key="8">
    <source>
        <dbReference type="ARBA" id="ARBA00038040"/>
    </source>
</evidence>
<dbReference type="GO" id="GO:0003724">
    <property type="term" value="F:RNA helicase activity"/>
    <property type="evidence" value="ECO:0007669"/>
    <property type="project" value="UniProtKB-EC"/>
</dbReference>
<dbReference type="InterPro" id="IPR002464">
    <property type="entry name" value="DNA/RNA_helicase_DEAH_CS"/>
</dbReference>
<dbReference type="InterPro" id="IPR011545">
    <property type="entry name" value="DEAD/DEAH_box_helicase_dom"/>
</dbReference>
<dbReference type="Pfam" id="PF00271">
    <property type="entry name" value="Helicase_C"/>
    <property type="match status" value="1"/>
</dbReference>
<dbReference type="CDD" id="cd18791">
    <property type="entry name" value="SF2_C_RHA"/>
    <property type="match status" value="1"/>
</dbReference>
<dbReference type="VEuPathDB" id="TrichDB:TVAGG3_0546320"/>
<dbReference type="Gene3D" id="3.40.50.300">
    <property type="entry name" value="P-loop containing nucleotide triphosphate hydrolases"/>
    <property type="match status" value="2"/>
</dbReference>
<evidence type="ECO:0000256" key="7">
    <source>
        <dbReference type="ARBA" id="ARBA00023187"/>
    </source>
</evidence>
<keyword evidence="6" id="KW-0067">ATP-binding</keyword>
<dbReference type="PANTHER" id="PTHR18934">
    <property type="entry name" value="ATP-DEPENDENT RNA HELICASE"/>
    <property type="match status" value="1"/>
</dbReference>
<dbReference type="InParanoid" id="A2EN72"/>
<dbReference type="EMBL" id="DS113437">
    <property type="protein sequence ID" value="EAY05909.1"/>
    <property type="molecule type" value="Genomic_DNA"/>
</dbReference>
<evidence type="ECO:0000259" key="12">
    <source>
        <dbReference type="PROSITE" id="PS51194"/>
    </source>
</evidence>
<dbReference type="PROSITE" id="PS00690">
    <property type="entry name" value="DEAH_ATP_HELICASE"/>
    <property type="match status" value="1"/>
</dbReference>
<dbReference type="FunCoup" id="A2EN72">
    <property type="interactions" value="685"/>
</dbReference>
<dbReference type="Pfam" id="PF21010">
    <property type="entry name" value="HA2_C"/>
    <property type="match status" value="1"/>
</dbReference>
<evidence type="ECO:0000256" key="3">
    <source>
        <dbReference type="ARBA" id="ARBA00022741"/>
    </source>
</evidence>
<dbReference type="GO" id="GO:0003723">
    <property type="term" value="F:RNA binding"/>
    <property type="evidence" value="ECO:0000318"/>
    <property type="project" value="GO_Central"/>
</dbReference>
<dbReference type="InterPro" id="IPR001650">
    <property type="entry name" value="Helicase_C-like"/>
</dbReference>
<dbReference type="RefSeq" id="XP_001318132.1">
    <property type="nucleotide sequence ID" value="XM_001318097.1"/>
</dbReference>
<dbReference type="GO" id="GO:0006397">
    <property type="term" value="P:mRNA processing"/>
    <property type="evidence" value="ECO:0007669"/>
    <property type="project" value="UniProtKB-KW"/>
</dbReference>
<name>A2EN72_TRIV3</name>
<dbReference type="GO" id="GO:0005524">
    <property type="term" value="F:ATP binding"/>
    <property type="evidence" value="ECO:0007669"/>
    <property type="project" value="UniProtKB-KW"/>
</dbReference>